<dbReference type="AlphaFoldDB" id="A0A420EVI2"/>
<proteinExistence type="predicted"/>
<protein>
    <submittedName>
        <fullName evidence="1">Uncharacterized protein</fullName>
    </submittedName>
</protein>
<evidence type="ECO:0000313" key="1">
    <source>
        <dbReference type="EMBL" id="RKF24693.1"/>
    </source>
</evidence>
<accession>A0A420EVI2</accession>
<reference evidence="1 2" key="1">
    <citation type="journal article" date="2018" name="Int. J. Syst. Evol. Microbiol.">
        <title>Micromonospora globbae sp. nov., an endophytic actinomycete isolated from roots of Globba winitii C. H. Wright.</title>
        <authorList>
            <person name="Kuncharoen N."/>
            <person name="Pittayakhajonwut P."/>
            <person name="Tanasupawat S."/>
        </authorList>
    </citation>
    <scope>NUCLEOTIDE SEQUENCE [LARGE SCALE GENOMIC DNA]</scope>
    <source>
        <strain evidence="1 2">WPS1-2</strain>
    </source>
</reference>
<comment type="caution">
    <text evidence="1">The sequence shown here is derived from an EMBL/GenBank/DDBJ whole genome shotgun (WGS) entry which is preliminary data.</text>
</comment>
<dbReference type="Proteomes" id="UP000285744">
    <property type="component" value="Unassembled WGS sequence"/>
</dbReference>
<sequence length="170" mass="18623">MSAADSCRPQRPELLDHDEDLQPGLSWSAAWAAAIVTQLVTRLLGTRTIPISGQAFDEVPRSTISGTRSLSQILQPAFLVEQPVQPPARMHITLAESCQLDMTAGARKQIHVPQVCVVALVVGAVALRNGTKHRDCSVPVALLLSDARRLRPVRHGHHRRQRRPSAWESG</sequence>
<gene>
    <name evidence="1" type="ORF">D7I43_25305</name>
</gene>
<organism evidence="1 2">
    <name type="scientific">Micromonospora globbae</name>
    <dbReference type="NCBI Taxonomy" id="1894969"/>
    <lineage>
        <taxon>Bacteria</taxon>
        <taxon>Bacillati</taxon>
        <taxon>Actinomycetota</taxon>
        <taxon>Actinomycetes</taxon>
        <taxon>Micromonosporales</taxon>
        <taxon>Micromonosporaceae</taxon>
        <taxon>Micromonospora</taxon>
    </lineage>
</organism>
<dbReference type="EMBL" id="RAQQ01000021">
    <property type="protein sequence ID" value="RKF24693.1"/>
    <property type="molecule type" value="Genomic_DNA"/>
</dbReference>
<evidence type="ECO:0000313" key="2">
    <source>
        <dbReference type="Proteomes" id="UP000285744"/>
    </source>
</evidence>
<name>A0A420EVI2_9ACTN</name>